<keyword evidence="3" id="KW-0472">Membrane</keyword>
<name>B6TD95_MAIZE</name>
<dbReference type="PANTHER" id="PTHR11127">
    <property type="entry name" value="60S RIBOSOMAL PROTEIN L14"/>
    <property type="match status" value="1"/>
</dbReference>
<dbReference type="GO" id="GO:0003723">
    <property type="term" value="F:RNA binding"/>
    <property type="evidence" value="ECO:0007669"/>
    <property type="project" value="InterPro"/>
</dbReference>
<evidence type="ECO:0000256" key="3">
    <source>
        <dbReference type="SAM" id="Phobius"/>
    </source>
</evidence>
<organism evidence="4">
    <name type="scientific">Zea mays</name>
    <name type="common">Maize</name>
    <dbReference type="NCBI Taxonomy" id="4577"/>
    <lineage>
        <taxon>Eukaryota</taxon>
        <taxon>Viridiplantae</taxon>
        <taxon>Streptophyta</taxon>
        <taxon>Embryophyta</taxon>
        <taxon>Tracheophyta</taxon>
        <taxon>Spermatophyta</taxon>
        <taxon>Magnoliopsida</taxon>
        <taxon>Liliopsida</taxon>
        <taxon>Poales</taxon>
        <taxon>Poaceae</taxon>
        <taxon>PACMAD clade</taxon>
        <taxon>Panicoideae</taxon>
        <taxon>Andropogonodae</taxon>
        <taxon>Andropogoneae</taxon>
        <taxon>Tripsacinae</taxon>
        <taxon>Zea</taxon>
    </lineage>
</organism>
<dbReference type="InterPro" id="IPR039660">
    <property type="entry name" value="Ribosomal_eL14"/>
</dbReference>
<evidence type="ECO:0000313" key="4">
    <source>
        <dbReference type="EMBL" id="ACG35078.1"/>
    </source>
</evidence>
<evidence type="ECO:0000256" key="1">
    <source>
        <dbReference type="ARBA" id="ARBA00022980"/>
    </source>
</evidence>
<dbReference type="InterPro" id="IPR014722">
    <property type="entry name" value="Rib_uL2_dom2"/>
</dbReference>
<dbReference type="PANTHER" id="PTHR11127:SF2">
    <property type="entry name" value="LARGE RIBOSOMAL SUBUNIT PROTEIN EL14"/>
    <property type="match status" value="1"/>
</dbReference>
<feature type="transmembrane region" description="Helical" evidence="3">
    <location>
        <begin position="71"/>
        <end position="94"/>
    </location>
</feature>
<dbReference type="GO" id="GO:0003735">
    <property type="term" value="F:structural constituent of ribosome"/>
    <property type="evidence" value="ECO:0007669"/>
    <property type="project" value="InterPro"/>
</dbReference>
<keyword evidence="2" id="KW-0687">Ribonucleoprotein</keyword>
<dbReference type="GO" id="GO:0005840">
    <property type="term" value="C:ribosome"/>
    <property type="evidence" value="ECO:0007669"/>
    <property type="project" value="UniProtKB-KW"/>
</dbReference>
<reference evidence="4" key="1">
    <citation type="journal article" date="2009" name="Plant Mol. Biol.">
        <title>Insights into corn genes derived from large-scale cDNA sequencing.</title>
        <authorList>
            <person name="Alexandrov N.N."/>
            <person name="Brover V.V."/>
            <person name="Freidin S."/>
            <person name="Troukhan M.E."/>
            <person name="Tatarinova T.V."/>
            <person name="Zhang H."/>
            <person name="Swaller T.J."/>
            <person name="Lu Y.P."/>
            <person name="Bouck J."/>
            <person name="Flavell R.B."/>
            <person name="Feldmann K.A."/>
        </authorList>
    </citation>
    <scope>NUCLEOTIDE SEQUENCE</scope>
</reference>
<feature type="transmembrane region" description="Helical" evidence="3">
    <location>
        <begin position="106"/>
        <end position="123"/>
    </location>
</feature>
<dbReference type="SUPFAM" id="SSF50104">
    <property type="entry name" value="Translation proteins SH3-like domain"/>
    <property type="match status" value="1"/>
</dbReference>
<keyword evidence="3" id="KW-1133">Transmembrane helix</keyword>
<keyword evidence="1" id="KW-0689">Ribosomal protein</keyword>
<dbReference type="GO" id="GO:1990904">
    <property type="term" value="C:ribonucleoprotein complex"/>
    <property type="evidence" value="ECO:0007669"/>
    <property type="project" value="UniProtKB-KW"/>
</dbReference>
<sequence>MPFKRFVEIGRVALVNYGKDYGRLVVIVDVVDQNRALVDAAAVGTVVAVEAAATAVAGAVMAVAATAVAAATVAAAATVVVAAATAVATVAAATATPTGTGGTERWGPRGQVILFATVMFTLVQRVYLRSCRVCCCPSVFLIARSLCVSC</sequence>
<keyword evidence="3" id="KW-0812">Transmembrane</keyword>
<dbReference type="ExpressionAtlas" id="B6TD95">
    <property type="expression patterns" value="baseline and differential"/>
</dbReference>
<evidence type="ECO:0000256" key="2">
    <source>
        <dbReference type="ARBA" id="ARBA00023274"/>
    </source>
</evidence>
<feature type="transmembrane region" description="Helical" evidence="3">
    <location>
        <begin position="40"/>
        <end position="64"/>
    </location>
</feature>
<dbReference type="EMBL" id="EU962960">
    <property type="protein sequence ID" value="ACG35078.1"/>
    <property type="molecule type" value="mRNA"/>
</dbReference>
<dbReference type="AlphaFoldDB" id="B6TD95"/>
<dbReference type="Gene3D" id="2.30.30.30">
    <property type="match status" value="1"/>
</dbReference>
<accession>B6TD95</accession>
<proteinExistence type="evidence at transcript level"/>
<dbReference type="CDD" id="cd23702">
    <property type="entry name" value="eL14"/>
    <property type="match status" value="1"/>
</dbReference>
<dbReference type="InterPro" id="IPR008991">
    <property type="entry name" value="Translation_prot_SH3-like_sf"/>
</dbReference>
<protein>
    <submittedName>
        <fullName evidence="4">Glycine-rich RNA-binding protein 2</fullName>
    </submittedName>
</protein>